<organism evidence="1 2">
    <name type="scientific">Crenobacter luteus</name>
    <dbReference type="NCBI Taxonomy" id="1452487"/>
    <lineage>
        <taxon>Bacteria</taxon>
        <taxon>Pseudomonadati</taxon>
        <taxon>Pseudomonadota</taxon>
        <taxon>Betaproteobacteria</taxon>
        <taxon>Neisseriales</taxon>
        <taxon>Neisseriaceae</taxon>
        <taxon>Crenobacter</taxon>
    </lineage>
</organism>
<dbReference type="OrthoDB" id="282517at2"/>
<protein>
    <submittedName>
        <fullName evidence="1">Uncharacterized protein</fullName>
    </submittedName>
</protein>
<dbReference type="Proteomes" id="UP000076625">
    <property type="component" value="Unassembled WGS sequence"/>
</dbReference>
<gene>
    <name evidence="1" type="ORF">AVW16_07200</name>
</gene>
<evidence type="ECO:0000313" key="1">
    <source>
        <dbReference type="EMBL" id="KZE33845.1"/>
    </source>
</evidence>
<evidence type="ECO:0000313" key="2">
    <source>
        <dbReference type="Proteomes" id="UP000076625"/>
    </source>
</evidence>
<dbReference type="STRING" id="1452487.AVW16_07200"/>
<accession>A0A165FPQ9</accession>
<name>A0A165FPQ9_9NEIS</name>
<dbReference type="RefSeq" id="WP_066610507.1">
    <property type="nucleotide sequence ID" value="NZ_LQQU01000011.1"/>
</dbReference>
<sequence length="139" mass="15531">MDDQAFLQALESRALPVSAFNHRAHLLAAWAYCRRYGGREAAARCAHSLSRYAMAKGVADKYHHTLTMALLAILYTRVAERPELRDDWDAFCAACPDIVDDARSAVLAYYSAERLDHDSARRAFVEPDIQPLPTGGLLH</sequence>
<dbReference type="EMBL" id="LQQU01000011">
    <property type="protein sequence ID" value="KZE33845.1"/>
    <property type="molecule type" value="Genomic_DNA"/>
</dbReference>
<dbReference type="AlphaFoldDB" id="A0A165FPQ9"/>
<comment type="caution">
    <text evidence="1">The sequence shown here is derived from an EMBL/GenBank/DDBJ whole genome shotgun (WGS) entry which is preliminary data.</text>
</comment>
<keyword evidence="2" id="KW-1185">Reference proteome</keyword>
<proteinExistence type="predicted"/>
<reference evidence="2" key="1">
    <citation type="submission" date="2016-01" db="EMBL/GenBank/DDBJ databases">
        <title>Draft genome of Chromobacterium sp. F49.</title>
        <authorList>
            <person name="Hong K.W."/>
        </authorList>
    </citation>
    <scope>NUCLEOTIDE SEQUENCE [LARGE SCALE GENOMIC DNA]</scope>
    <source>
        <strain evidence="2">CN10</strain>
    </source>
</reference>